<evidence type="ECO:0000313" key="2">
    <source>
        <dbReference type="Proteomes" id="UP000036951"/>
    </source>
</evidence>
<keyword evidence="2" id="KW-1185">Reference proteome</keyword>
<evidence type="ECO:0000313" key="1">
    <source>
        <dbReference type="EMBL" id="KOO67984.1"/>
    </source>
</evidence>
<dbReference type="AlphaFoldDB" id="A0A8E1UQI5"/>
<sequence length="67" mass="7760">MLLQSRKMQYVFKKGSSPTTIWYNRLTVNNISHSKPCLQLITPGCHEADVMSQYINSSHRKRLTYSA</sequence>
<proteinExistence type="predicted"/>
<dbReference type="Proteomes" id="UP000036951">
    <property type="component" value="Unassembled WGS sequence"/>
</dbReference>
<gene>
    <name evidence="1" type="ORF">ACU52_10255</name>
</gene>
<dbReference type="EMBL" id="LFQU01000020">
    <property type="protein sequence ID" value="KOO67984.1"/>
    <property type="molecule type" value="Genomic_DNA"/>
</dbReference>
<reference evidence="1 2" key="1">
    <citation type="submission" date="2015-06" db="EMBL/GenBank/DDBJ databases">
        <title>Prevotella sp. 109, sp. nov., a novel member of the family Prevotellaceae isolated from human faeces.</title>
        <authorList>
            <person name="Shkoporov A.N."/>
            <person name="Chaplin A.V."/>
            <person name="Kafarskaia L.I."/>
            <person name="Efimov B.A."/>
        </authorList>
    </citation>
    <scope>NUCLEOTIDE SEQUENCE [LARGE SCALE GENOMIC DNA]</scope>
    <source>
        <strain evidence="1 2">109</strain>
    </source>
</reference>
<accession>A0A8E1UQI5</accession>
<comment type="caution">
    <text evidence="1">The sequence shown here is derived from an EMBL/GenBank/DDBJ whole genome shotgun (WGS) entry which is preliminary data.</text>
</comment>
<protein>
    <submittedName>
        <fullName evidence="1">Uncharacterized protein</fullName>
    </submittedName>
</protein>
<organism evidence="1 2">
    <name type="scientific">Xylanibacter rarus</name>
    <dbReference type="NCBI Taxonomy" id="1676614"/>
    <lineage>
        <taxon>Bacteria</taxon>
        <taxon>Pseudomonadati</taxon>
        <taxon>Bacteroidota</taxon>
        <taxon>Bacteroidia</taxon>
        <taxon>Bacteroidales</taxon>
        <taxon>Prevotellaceae</taxon>
        <taxon>Xylanibacter</taxon>
    </lineage>
</organism>
<dbReference type="RefSeq" id="WP_053398712.1">
    <property type="nucleotide sequence ID" value="NZ_LFQU01000020.1"/>
</dbReference>
<name>A0A8E1UQI5_9BACT</name>